<protein>
    <submittedName>
        <fullName evidence="1">Uncharacterized protein</fullName>
    </submittedName>
</protein>
<proteinExistence type="predicted"/>
<dbReference type="EMBL" id="JAMKOV010000002">
    <property type="protein sequence ID" value="KAI8042558.1"/>
    <property type="molecule type" value="Genomic_DNA"/>
</dbReference>
<evidence type="ECO:0000313" key="2">
    <source>
        <dbReference type="Proteomes" id="UP001059596"/>
    </source>
</evidence>
<comment type="caution">
    <text evidence="1">The sequence shown here is derived from an EMBL/GenBank/DDBJ whole genome shotgun (WGS) entry which is preliminary data.</text>
</comment>
<dbReference type="Proteomes" id="UP001059596">
    <property type="component" value="Unassembled WGS sequence"/>
</dbReference>
<accession>A0A9P9YT02</accession>
<organism evidence="1 2">
    <name type="scientific">Drosophila gunungcola</name>
    <name type="common">fruit fly</name>
    <dbReference type="NCBI Taxonomy" id="103775"/>
    <lineage>
        <taxon>Eukaryota</taxon>
        <taxon>Metazoa</taxon>
        <taxon>Ecdysozoa</taxon>
        <taxon>Arthropoda</taxon>
        <taxon>Hexapoda</taxon>
        <taxon>Insecta</taxon>
        <taxon>Pterygota</taxon>
        <taxon>Neoptera</taxon>
        <taxon>Endopterygota</taxon>
        <taxon>Diptera</taxon>
        <taxon>Brachycera</taxon>
        <taxon>Muscomorpha</taxon>
        <taxon>Ephydroidea</taxon>
        <taxon>Drosophilidae</taxon>
        <taxon>Drosophila</taxon>
        <taxon>Sophophora</taxon>
    </lineage>
</organism>
<sequence>MILAPAIMAAEKVAKNAAGKCLEAVGLDPDMYRIGHTKARTYKDSLFISTLHMQANVLTPTV</sequence>
<evidence type="ECO:0000313" key="1">
    <source>
        <dbReference type="EMBL" id="KAI8042558.1"/>
    </source>
</evidence>
<name>A0A9P9YT02_9MUSC</name>
<dbReference type="AlphaFoldDB" id="A0A9P9YT02"/>
<keyword evidence="2" id="KW-1185">Reference proteome</keyword>
<reference evidence="1" key="1">
    <citation type="journal article" date="2023" name="Genome Biol. Evol.">
        <title>Long-read-based Genome Assembly of Drosophila gunungcola Reveals Fewer Chemosensory Genes in Flower-breeding Species.</title>
        <authorList>
            <person name="Negi A."/>
            <person name="Liao B.Y."/>
            <person name="Yeh S.D."/>
        </authorList>
    </citation>
    <scope>NUCLEOTIDE SEQUENCE</scope>
    <source>
        <strain evidence="1">Sukarami</strain>
    </source>
</reference>
<gene>
    <name evidence="1" type="ORF">M5D96_003871</name>
</gene>